<feature type="chain" id="PRO_5040955886" evidence="1">
    <location>
        <begin position="17"/>
        <end position="127"/>
    </location>
</feature>
<comment type="caution">
    <text evidence="2">The sequence shown here is derived from an EMBL/GenBank/DDBJ whole genome shotgun (WGS) entry which is preliminary data.</text>
</comment>
<dbReference type="VEuPathDB" id="FungiDB:F4678DRAFT_481460"/>
<proteinExistence type="predicted"/>
<keyword evidence="3" id="KW-1185">Reference proteome</keyword>
<accession>A0A9W8TP06</accession>
<evidence type="ECO:0000313" key="3">
    <source>
        <dbReference type="Proteomes" id="UP001148614"/>
    </source>
</evidence>
<dbReference type="Proteomes" id="UP001148614">
    <property type="component" value="Unassembled WGS sequence"/>
</dbReference>
<protein>
    <submittedName>
        <fullName evidence="2">Uncharacterized protein</fullName>
    </submittedName>
</protein>
<sequence length="127" mass="13374">MRFSVIALGLAVAVEGAVLQARDTGCTVNLEATTDTPSGAGEIIAYGSINRWVAATGLLPFSSTMVDYSGSLAEPYSFKYKANAIPGYETDAEIEAVLSTGWVGTYLRGVDSPAENTDFLITSYSCN</sequence>
<keyword evidence="1" id="KW-0732">Signal</keyword>
<dbReference type="EMBL" id="JANPWZ010000653">
    <property type="protein sequence ID" value="KAJ3573852.1"/>
    <property type="molecule type" value="Genomic_DNA"/>
</dbReference>
<evidence type="ECO:0000313" key="2">
    <source>
        <dbReference type="EMBL" id="KAJ3573852.1"/>
    </source>
</evidence>
<feature type="signal peptide" evidence="1">
    <location>
        <begin position="1"/>
        <end position="16"/>
    </location>
</feature>
<organism evidence="2 3">
    <name type="scientific">Xylaria arbuscula</name>
    <dbReference type="NCBI Taxonomy" id="114810"/>
    <lineage>
        <taxon>Eukaryota</taxon>
        <taxon>Fungi</taxon>
        <taxon>Dikarya</taxon>
        <taxon>Ascomycota</taxon>
        <taxon>Pezizomycotina</taxon>
        <taxon>Sordariomycetes</taxon>
        <taxon>Xylariomycetidae</taxon>
        <taxon>Xylariales</taxon>
        <taxon>Xylariaceae</taxon>
        <taxon>Xylaria</taxon>
    </lineage>
</organism>
<gene>
    <name evidence="2" type="ORF">NPX13_g4559</name>
</gene>
<reference evidence="2" key="1">
    <citation type="submission" date="2022-07" db="EMBL/GenBank/DDBJ databases">
        <title>Genome Sequence of Xylaria arbuscula.</title>
        <authorList>
            <person name="Buettner E."/>
        </authorList>
    </citation>
    <scope>NUCLEOTIDE SEQUENCE</scope>
    <source>
        <strain evidence="2">VT107</strain>
    </source>
</reference>
<dbReference type="AlphaFoldDB" id="A0A9W8TP06"/>
<evidence type="ECO:0000256" key="1">
    <source>
        <dbReference type="SAM" id="SignalP"/>
    </source>
</evidence>
<name>A0A9W8TP06_9PEZI</name>